<dbReference type="PANTHER" id="PTHR31912">
    <property type="entry name" value="IP13529P"/>
    <property type="match status" value="1"/>
</dbReference>
<organism evidence="3 5">
    <name type="scientific">Puccinia graminis f. sp. tritici</name>
    <dbReference type="NCBI Taxonomy" id="56615"/>
    <lineage>
        <taxon>Eukaryota</taxon>
        <taxon>Fungi</taxon>
        <taxon>Dikarya</taxon>
        <taxon>Basidiomycota</taxon>
        <taxon>Pucciniomycotina</taxon>
        <taxon>Pucciniomycetes</taxon>
        <taxon>Pucciniales</taxon>
        <taxon>Pucciniaceae</taxon>
        <taxon>Puccinia</taxon>
    </lineage>
</organism>
<evidence type="ECO:0000313" key="4">
    <source>
        <dbReference type="Proteomes" id="UP000324748"/>
    </source>
</evidence>
<evidence type="ECO:0000313" key="5">
    <source>
        <dbReference type="Proteomes" id="UP000325313"/>
    </source>
</evidence>
<keyword evidence="4" id="KW-1185">Reference proteome</keyword>
<feature type="transmembrane region" description="Helical" evidence="1">
    <location>
        <begin position="6"/>
        <end position="27"/>
    </location>
</feature>
<evidence type="ECO:0000313" key="3">
    <source>
        <dbReference type="EMBL" id="KAA1133465.1"/>
    </source>
</evidence>
<reference evidence="4 5" key="1">
    <citation type="submission" date="2019-05" db="EMBL/GenBank/DDBJ databases">
        <title>Emergence of the Ug99 lineage of the wheat stem rust pathogen through somatic hybridization.</title>
        <authorList>
            <person name="Li F."/>
            <person name="Upadhyaya N.M."/>
            <person name="Sperschneider J."/>
            <person name="Matny O."/>
            <person name="Nguyen-Phuc H."/>
            <person name="Mago R."/>
            <person name="Raley C."/>
            <person name="Miller M.E."/>
            <person name="Silverstein K.A.T."/>
            <person name="Henningsen E."/>
            <person name="Hirsch C.D."/>
            <person name="Visser B."/>
            <person name="Pretorius Z.A."/>
            <person name="Steffenson B.J."/>
            <person name="Schwessinger B."/>
            <person name="Dodds P.N."/>
            <person name="Figueroa M."/>
        </authorList>
    </citation>
    <scope>NUCLEOTIDE SEQUENCE [LARGE SCALE GENOMIC DNA]</scope>
    <source>
        <strain evidence="2">21-0</strain>
        <strain evidence="3 5">Ug99</strain>
    </source>
</reference>
<evidence type="ECO:0008006" key="6">
    <source>
        <dbReference type="Google" id="ProtNLM"/>
    </source>
</evidence>
<keyword evidence="1" id="KW-0472">Membrane</keyword>
<keyword evidence="1" id="KW-0812">Transmembrane</keyword>
<sequence>MVPYIYSHLCGVCAAAFPFLLHDFLLVMMSGQPNTDYTTIQTDKGTSYLCTICPLARGAKDWRVHCKSKTHQLNLARRQELEHILSTNEGGMIQHDANLEDSNDNPIQESEEDQAHMERVWLRLEDLLHHRTDSLPERIIRTLDEELDELEARVPVNRTPEDHGQVANWETILEDELESIESDEDNHMGVEPPPIIRVDKRSDRVNTCKWYPFKSKLDLIASLIIGHTHSMLSRVLYTKIRAILTLCGLVLPAWATVRASRARISGLLGTKLRNANSVFDTPCYALSAKTILSQELANPHVSKHLEFFPEDTNGMNMSRFSQSYKWLSGIPRENRLQMCEVNGKQFYIYEPVQLVSHEVVIPIFLYKSNTEIKSKCVRIKAEHIKKEKHITEGVTTSIIKITVPFPLPFYDPRLSTIPVTEFDSDYSTIRWVDGKFIIDACKGFIYEQRLKEVNKIPFPNPWRVKANGKIIRHCPIVLYSDDTSGNVSKQFNKHISFYFTLAGLPPHISNQEYNCHFLATSNLASVCEMLEMIVQELK</sequence>
<dbReference type="EMBL" id="VSWC01000119">
    <property type="protein sequence ID" value="KAA1082637.1"/>
    <property type="molecule type" value="Genomic_DNA"/>
</dbReference>
<dbReference type="AlphaFoldDB" id="A0A5B0S7Q2"/>
<dbReference type="PANTHER" id="PTHR31912:SF34">
    <property type="entry name" value="NOTOCHORD-RELATED PROTEIN"/>
    <property type="match status" value="1"/>
</dbReference>
<comment type="caution">
    <text evidence="3">The sequence shown here is derived from an EMBL/GenBank/DDBJ whole genome shotgun (WGS) entry which is preliminary data.</text>
</comment>
<dbReference type="EMBL" id="VDEP01000071">
    <property type="protein sequence ID" value="KAA1133465.1"/>
    <property type="molecule type" value="Genomic_DNA"/>
</dbReference>
<evidence type="ECO:0000313" key="2">
    <source>
        <dbReference type="EMBL" id="KAA1082637.1"/>
    </source>
</evidence>
<gene>
    <name evidence="2" type="ORF">PGT21_009069</name>
    <name evidence="3" type="ORF">PGTUg99_015096</name>
</gene>
<dbReference type="Proteomes" id="UP000325313">
    <property type="component" value="Unassembled WGS sequence"/>
</dbReference>
<accession>A0A5B0S7Q2</accession>
<keyword evidence="1" id="KW-1133">Transmembrane helix</keyword>
<dbReference type="Proteomes" id="UP000324748">
    <property type="component" value="Unassembled WGS sequence"/>
</dbReference>
<evidence type="ECO:0000256" key="1">
    <source>
        <dbReference type="SAM" id="Phobius"/>
    </source>
</evidence>
<protein>
    <recommendedName>
        <fullName evidence="6">U1-type domain-containing protein</fullName>
    </recommendedName>
</protein>
<dbReference type="OrthoDB" id="2506528at2759"/>
<proteinExistence type="predicted"/>
<name>A0A5B0S7Q2_PUCGR</name>